<comment type="caution">
    <text evidence="3">The sequence shown here is derived from an EMBL/GenBank/DDBJ whole genome shotgun (WGS) entry which is preliminary data.</text>
</comment>
<evidence type="ECO:0000313" key="4">
    <source>
        <dbReference type="Proteomes" id="UP000198287"/>
    </source>
</evidence>
<dbReference type="AlphaFoldDB" id="A0A226EAN1"/>
<proteinExistence type="predicted"/>
<name>A0A226EAN1_FOLCA</name>
<dbReference type="STRING" id="158441.A0A226EAN1"/>
<feature type="transmembrane region" description="Helical" evidence="1">
    <location>
        <begin position="658"/>
        <end position="676"/>
    </location>
</feature>
<dbReference type="Proteomes" id="UP000198287">
    <property type="component" value="Unassembled WGS sequence"/>
</dbReference>
<evidence type="ECO:0000256" key="1">
    <source>
        <dbReference type="SAM" id="Phobius"/>
    </source>
</evidence>
<dbReference type="OrthoDB" id="4405280at2759"/>
<accession>A0A226EAN1</accession>
<evidence type="ECO:0000259" key="2">
    <source>
        <dbReference type="PROSITE" id="PS51034"/>
    </source>
</evidence>
<organism evidence="3 4">
    <name type="scientific">Folsomia candida</name>
    <name type="common">Springtail</name>
    <dbReference type="NCBI Taxonomy" id="158441"/>
    <lineage>
        <taxon>Eukaryota</taxon>
        <taxon>Metazoa</taxon>
        <taxon>Ecdysozoa</taxon>
        <taxon>Arthropoda</taxon>
        <taxon>Hexapoda</taxon>
        <taxon>Collembola</taxon>
        <taxon>Entomobryomorpha</taxon>
        <taxon>Isotomoidea</taxon>
        <taxon>Isotomidae</taxon>
        <taxon>Proisotominae</taxon>
        <taxon>Folsomia</taxon>
    </lineage>
</organism>
<gene>
    <name evidence="3" type="ORF">Fcan01_11110</name>
</gene>
<sequence>MPVFGDNNCEHVNITWIELKLKSLLPLVPVFAPAVPANAFGEVGFVLVIQRYPKLVTFTPQTFPIKCLYMTGEKPVGLNASMMDTSPPPTCLMKIVTATGGEITSAEIGETMLLRVEVQPQTIYSGFPRNCVAKIMAGDAKNEYLVTDENGCATDPTAFGEWEVDHNNSLLLAHFNDPQYFSVFKFLTSGRIKFQCNVKVCFGECQRFNCRDQIGFGGRKQQIFQDRDASLSTSFPDYYVGQVRKEVTVESNPILVLERRAEQRTNLSEVDNLLKSMSSLVLDFYKKLGPRTRLKDSRSRLHMTLKVIMLHLNVSYSKCPQGKSAHHVDINLSVDTSQKQSDRRKHSEIFWSGEIVQVKFISSRKVDRFLTFMLLLGPLGLGIFLATLVLIAVHIVTLELMFNIELKLVSSNGNNTNYKDPYTTISSLVVRPLVDQCEERHKTLPSIKFYFRLILCNWLFFCLIITETYRSSLRRILGLGFRPGQTTSIDEFINSEIESCRHIDPNRVTLMQHILQEIAATKALKPATYNINKEFSLGNMILLADSFLLSACVRGFERFVGGRFYEISTESISNRVYWTVNPGPFQQPVTNVMRRLRDAGIIEHFQRQQDVIDHSLVFQQLTRNFFSNGDGYETQRTQHELVLELAGDGPQILKLKHIYALLLLLLIGWGIGFISFCQESICSEFGSATELMG</sequence>
<protein>
    <submittedName>
        <fullName evidence="3">Cuticlin-1</fullName>
    </submittedName>
</protein>
<dbReference type="PANTHER" id="PTHR46560">
    <property type="entry name" value="CYPHER, ISOFORM B"/>
    <property type="match status" value="1"/>
</dbReference>
<dbReference type="PROSITE" id="PS51034">
    <property type="entry name" value="ZP_2"/>
    <property type="match status" value="1"/>
</dbReference>
<keyword evidence="4" id="KW-1185">Reference proteome</keyword>
<keyword evidence="1" id="KW-1133">Transmembrane helix</keyword>
<keyword evidence="1" id="KW-0472">Membrane</keyword>
<dbReference type="InterPro" id="IPR001507">
    <property type="entry name" value="ZP_dom"/>
</dbReference>
<keyword evidence="1" id="KW-0812">Transmembrane</keyword>
<evidence type="ECO:0000313" key="3">
    <source>
        <dbReference type="EMBL" id="OXA54147.1"/>
    </source>
</evidence>
<reference evidence="3 4" key="1">
    <citation type="submission" date="2015-12" db="EMBL/GenBank/DDBJ databases">
        <title>The genome of Folsomia candida.</title>
        <authorList>
            <person name="Faddeeva A."/>
            <person name="Derks M.F."/>
            <person name="Anvar Y."/>
            <person name="Smit S."/>
            <person name="Van Straalen N."/>
            <person name="Roelofs D."/>
        </authorList>
    </citation>
    <scope>NUCLEOTIDE SEQUENCE [LARGE SCALE GENOMIC DNA]</scope>
    <source>
        <strain evidence="3 4">VU population</strain>
        <tissue evidence="3">Whole body</tissue>
    </source>
</reference>
<dbReference type="EMBL" id="LNIX01000005">
    <property type="protein sequence ID" value="OXA54147.1"/>
    <property type="molecule type" value="Genomic_DNA"/>
</dbReference>
<dbReference type="PANTHER" id="PTHR46560:SF5">
    <property type="entry name" value="CYPHER, ISOFORM B"/>
    <property type="match status" value="1"/>
</dbReference>
<feature type="transmembrane region" description="Helical" evidence="1">
    <location>
        <begin position="369"/>
        <end position="396"/>
    </location>
</feature>
<feature type="transmembrane region" description="Helical" evidence="1">
    <location>
        <begin position="449"/>
        <end position="466"/>
    </location>
</feature>
<feature type="domain" description="ZP" evidence="2">
    <location>
        <begin position="1"/>
        <end position="217"/>
    </location>
</feature>
<dbReference type="SMART" id="SM00241">
    <property type="entry name" value="ZP"/>
    <property type="match status" value="1"/>
</dbReference>